<protein>
    <submittedName>
        <fullName evidence="2">Uncharacterized protein</fullName>
    </submittedName>
</protein>
<reference evidence="2" key="2">
    <citation type="submission" date="2013-04" db="UniProtKB">
        <authorList>
            <consortium name="EnsemblPlants"/>
        </authorList>
    </citation>
    <scope>IDENTIFICATION</scope>
</reference>
<dbReference type="Proteomes" id="UP000006038">
    <property type="component" value="Chromosome 8"/>
</dbReference>
<sequence>MSFSIYHNIKSLSHSSGIQLCKLVLSIFIAEKALYCWLICVARQLLHPSIVPPSYSLPNNFTVFLFPGGLLVFCLLPPLVGKQT</sequence>
<reference evidence="2" key="1">
    <citation type="journal article" date="2013" name="Nat. Commun.">
        <title>Whole-genome sequencing of Oryza brachyantha reveals mechanisms underlying Oryza genome evolution.</title>
        <authorList>
            <person name="Chen J."/>
            <person name="Huang Q."/>
            <person name="Gao D."/>
            <person name="Wang J."/>
            <person name="Lang Y."/>
            <person name="Liu T."/>
            <person name="Li B."/>
            <person name="Bai Z."/>
            <person name="Luis Goicoechea J."/>
            <person name="Liang C."/>
            <person name="Chen C."/>
            <person name="Zhang W."/>
            <person name="Sun S."/>
            <person name="Liao Y."/>
            <person name="Zhang X."/>
            <person name="Yang L."/>
            <person name="Song C."/>
            <person name="Wang M."/>
            <person name="Shi J."/>
            <person name="Liu G."/>
            <person name="Liu J."/>
            <person name="Zhou H."/>
            <person name="Zhou W."/>
            <person name="Yu Q."/>
            <person name="An N."/>
            <person name="Chen Y."/>
            <person name="Cai Q."/>
            <person name="Wang B."/>
            <person name="Liu B."/>
            <person name="Min J."/>
            <person name="Huang Y."/>
            <person name="Wu H."/>
            <person name="Li Z."/>
            <person name="Zhang Y."/>
            <person name="Yin Y."/>
            <person name="Song W."/>
            <person name="Jiang J."/>
            <person name="Jackson S.A."/>
            <person name="Wing R.A."/>
            <person name="Wang J."/>
            <person name="Chen M."/>
        </authorList>
    </citation>
    <scope>NUCLEOTIDE SEQUENCE [LARGE SCALE GENOMIC DNA]</scope>
    <source>
        <strain evidence="2">cv. IRGC 101232</strain>
    </source>
</reference>
<organism evidence="2">
    <name type="scientific">Oryza brachyantha</name>
    <name type="common">malo sina</name>
    <dbReference type="NCBI Taxonomy" id="4533"/>
    <lineage>
        <taxon>Eukaryota</taxon>
        <taxon>Viridiplantae</taxon>
        <taxon>Streptophyta</taxon>
        <taxon>Embryophyta</taxon>
        <taxon>Tracheophyta</taxon>
        <taxon>Spermatophyta</taxon>
        <taxon>Magnoliopsida</taxon>
        <taxon>Liliopsida</taxon>
        <taxon>Poales</taxon>
        <taxon>Poaceae</taxon>
        <taxon>BOP clade</taxon>
        <taxon>Oryzoideae</taxon>
        <taxon>Oryzeae</taxon>
        <taxon>Oryzinae</taxon>
        <taxon>Oryza</taxon>
    </lineage>
</organism>
<dbReference type="AlphaFoldDB" id="J3MRX2"/>
<name>J3MRX2_ORYBR</name>
<keyword evidence="1" id="KW-0472">Membrane</keyword>
<accession>J3MRX2</accession>
<dbReference type="HOGENOM" id="CLU_2531108_0_0_1"/>
<keyword evidence="1" id="KW-1133">Transmembrane helix</keyword>
<evidence type="ECO:0000313" key="3">
    <source>
        <dbReference type="Proteomes" id="UP000006038"/>
    </source>
</evidence>
<dbReference type="Gramene" id="OB08G18510.1">
    <property type="protein sequence ID" value="OB08G18510.1"/>
    <property type="gene ID" value="OB08G18510"/>
</dbReference>
<keyword evidence="3" id="KW-1185">Reference proteome</keyword>
<dbReference type="EnsemblPlants" id="OB08G18510.1">
    <property type="protein sequence ID" value="OB08G18510.1"/>
    <property type="gene ID" value="OB08G18510"/>
</dbReference>
<feature type="transmembrane region" description="Helical" evidence="1">
    <location>
        <begin position="20"/>
        <end position="46"/>
    </location>
</feature>
<proteinExistence type="predicted"/>
<keyword evidence="1" id="KW-0812">Transmembrane</keyword>
<evidence type="ECO:0000313" key="2">
    <source>
        <dbReference type="EnsemblPlants" id="OB08G18510.1"/>
    </source>
</evidence>
<evidence type="ECO:0000256" key="1">
    <source>
        <dbReference type="SAM" id="Phobius"/>
    </source>
</evidence>
<feature type="transmembrane region" description="Helical" evidence="1">
    <location>
        <begin position="61"/>
        <end position="80"/>
    </location>
</feature>